<reference evidence="1" key="1">
    <citation type="submission" date="2019-10" db="EMBL/GenBank/DDBJ databases">
        <authorList>
            <person name="Zhang R."/>
            <person name="Pan Y."/>
            <person name="Wang J."/>
            <person name="Ma R."/>
            <person name="Yu S."/>
        </authorList>
    </citation>
    <scope>NUCLEOTIDE SEQUENCE</scope>
    <source>
        <strain evidence="1">LA-IB0</strain>
        <tissue evidence="1">Leaf</tissue>
    </source>
</reference>
<name>A0AAV6WKK5_9LAMI</name>
<evidence type="ECO:0000313" key="1">
    <source>
        <dbReference type="EMBL" id="KAG8367495.1"/>
    </source>
</evidence>
<accession>A0AAV6WKK5</accession>
<organism evidence="1 2">
    <name type="scientific">Buddleja alternifolia</name>
    <dbReference type="NCBI Taxonomy" id="168488"/>
    <lineage>
        <taxon>Eukaryota</taxon>
        <taxon>Viridiplantae</taxon>
        <taxon>Streptophyta</taxon>
        <taxon>Embryophyta</taxon>
        <taxon>Tracheophyta</taxon>
        <taxon>Spermatophyta</taxon>
        <taxon>Magnoliopsida</taxon>
        <taxon>eudicotyledons</taxon>
        <taxon>Gunneridae</taxon>
        <taxon>Pentapetalae</taxon>
        <taxon>asterids</taxon>
        <taxon>lamiids</taxon>
        <taxon>Lamiales</taxon>
        <taxon>Scrophulariaceae</taxon>
        <taxon>Buddlejeae</taxon>
        <taxon>Buddleja</taxon>
    </lineage>
</organism>
<dbReference type="Proteomes" id="UP000826271">
    <property type="component" value="Unassembled WGS sequence"/>
</dbReference>
<proteinExistence type="predicted"/>
<keyword evidence="2" id="KW-1185">Reference proteome</keyword>
<evidence type="ECO:0000313" key="2">
    <source>
        <dbReference type="Proteomes" id="UP000826271"/>
    </source>
</evidence>
<sequence>MNPFDAFNTSIGIFGCSSNLNTRGLFPPRALGPLDLSLRRNIILALTIKGGVMCITIPDRYHRKGSRWNG</sequence>
<dbReference type="EMBL" id="WHWC01000016">
    <property type="protein sequence ID" value="KAG8367495.1"/>
    <property type="molecule type" value="Genomic_DNA"/>
</dbReference>
<comment type="caution">
    <text evidence="1">The sequence shown here is derived from an EMBL/GenBank/DDBJ whole genome shotgun (WGS) entry which is preliminary data.</text>
</comment>
<gene>
    <name evidence="1" type="ORF">BUALT_Bualt16G0077900</name>
</gene>
<protein>
    <submittedName>
        <fullName evidence="1">Uncharacterized protein</fullName>
    </submittedName>
</protein>
<dbReference type="AlphaFoldDB" id="A0AAV6WKK5"/>